<proteinExistence type="predicted"/>
<evidence type="ECO:0000313" key="1">
    <source>
        <dbReference type="EMBL" id="WMV33597.1"/>
    </source>
</evidence>
<evidence type="ECO:0008006" key="3">
    <source>
        <dbReference type="Google" id="ProtNLM"/>
    </source>
</evidence>
<gene>
    <name evidence="1" type="ORF">MTR67_026982</name>
</gene>
<dbReference type="Proteomes" id="UP001234989">
    <property type="component" value="Chromosome 6"/>
</dbReference>
<keyword evidence="2" id="KW-1185">Reference proteome</keyword>
<dbReference type="PANTHER" id="PTHR33116:SF66">
    <property type="entry name" value="REVERSE TRANSCRIPTASE ZINC-BINDING DOMAIN-CONTAINING PROTEIN"/>
    <property type="match status" value="1"/>
</dbReference>
<protein>
    <recommendedName>
        <fullName evidence="3">Reverse transcriptase zinc-binding domain-containing protein</fullName>
    </recommendedName>
</protein>
<reference evidence="1" key="1">
    <citation type="submission" date="2023-08" db="EMBL/GenBank/DDBJ databases">
        <title>A de novo genome assembly of Solanum verrucosum Schlechtendal, a Mexican diploid species geographically isolated from the other diploid A-genome species in potato relatives.</title>
        <authorList>
            <person name="Hosaka K."/>
        </authorList>
    </citation>
    <scope>NUCLEOTIDE SEQUENCE</scope>
    <source>
        <tissue evidence="1">Young leaves</tissue>
    </source>
</reference>
<evidence type="ECO:0000313" key="2">
    <source>
        <dbReference type="Proteomes" id="UP001234989"/>
    </source>
</evidence>
<dbReference type="AlphaFoldDB" id="A0AAF0QZZ0"/>
<name>A0AAF0QZZ0_SOLVR</name>
<organism evidence="1 2">
    <name type="scientific">Solanum verrucosum</name>
    <dbReference type="NCBI Taxonomy" id="315347"/>
    <lineage>
        <taxon>Eukaryota</taxon>
        <taxon>Viridiplantae</taxon>
        <taxon>Streptophyta</taxon>
        <taxon>Embryophyta</taxon>
        <taxon>Tracheophyta</taxon>
        <taxon>Spermatophyta</taxon>
        <taxon>Magnoliopsida</taxon>
        <taxon>eudicotyledons</taxon>
        <taxon>Gunneridae</taxon>
        <taxon>Pentapetalae</taxon>
        <taxon>asterids</taxon>
        <taxon>lamiids</taxon>
        <taxon>Solanales</taxon>
        <taxon>Solanaceae</taxon>
        <taxon>Solanoideae</taxon>
        <taxon>Solaneae</taxon>
        <taxon>Solanum</taxon>
    </lineage>
</organism>
<dbReference type="EMBL" id="CP133617">
    <property type="protein sequence ID" value="WMV33597.1"/>
    <property type="molecule type" value="Genomic_DNA"/>
</dbReference>
<dbReference type="PANTHER" id="PTHR33116">
    <property type="entry name" value="REVERSE TRANSCRIPTASE ZINC-BINDING DOMAIN-CONTAINING PROTEIN-RELATED-RELATED"/>
    <property type="match status" value="1"/>
</dbReference>
<sequence length="119" mass="14207">MCQEDDEDIDHLFFDCSFSASVWTKLLAWQGIHRHVLKWNEEVQWAITHMKGRNSVVQVYRMTLVGTIYCLWMECNCRIFQNKQTSEERIIRRIIRDVHGRGSQHARLSGRLQQLNVYP</sequence>
<accession>A0AAF0QZZ0</accession>